<organism evidence="8 9">
    <name type="scientific">Eleginops maclovinus</name>
    <name type="common">Patagonian blennie</name>
    <name type="synonym">Eleginus maclovinus</name>
    <dbReference type="NCBI Taxonomy" id="56733"/>
    <lineage>
        <taxon>Eukaryota</taxon>
        <taxon>Metazoa</taxon>
        <taxon>Chordata</taxon>
        <taxon>Craniata</taxon>
        <taxon>Vertebrata</taxon>
        <taxon>Euteleostomi</taxon>
        <taxon>Actinopterygii</taxon>
        <taxon>Neopterygii</taxon>
        <taxon>Teleostei</taxon>
        <taxon>Neoteleostei</taxon>
        <taxon>Acanthomorphata</taxon>
        <taxon>Eupercaria</taxon>
        <taxon>Perciformes</taxon>
        <taxon>Notothenioidei</taxon>
        <taxon>Eleginopidae</taxon>
        <taxon>Eleginops</taxon>
    </lineage>
</organism>
<dbReference type="GO" id="GO:0002250">
    <property type="term" value="P:adaptive immune response"/>
    <property type="evidence" value="ECO:0007669"/>
    <property type="project" value="UniProtKB-KW"/>
</dbReference>
<keyword evidence="2" id="KW-1003">Cell membrane</keyword>
<evidence type="ECO:0000256" key="2">
    <source>
        <dbReference type="ARBA" id="ARBA00022475"/>
    </source>
</evidence>
<gene>
    <name evidence="8" type="ORF">PBY51_022265</name>
</gene>
<sequence length="124" mass="14075">MDALRSGVFLLFVLLPVCYAETFFTHPVICYFLDGFLTLYCLFATALFFREKFSVLPLEAQEPGVDECIYQELDRAKETDAYDELETSKWRKKKAVKKVTSESTEVVPEQDAYQSLMASGSSAS</sequence>
<keyword evidence="7" id="KW-0732">Signal</keyword>
<keyword evidence="3" id="KW-0597">Phosphoprotein</keyword>
<keyword evidence="5" id="KW-1064">Adaptive immunity</keyword>
<keyword evidence="4" id="KW-0391">Immunity</keyword>
<reference evidence="8 9" key="2">
    <citation type="journal article" date="2023" name="Mol. Biol. Evol.">
        <title>Genomics of Secondarily Temperate Adaptation in the Only Non-Antarctic Icefish.</title>
        <authorList>
            <person name="Rivera-Colon A.G."/>
            <person name="Rayamajhi N."/>
            <person name="Minhas B.F."/>
            <person name="Madrigal G."/>
            <person name="Bilyk K.T."/>
            <person name="Yoon V."/>
            <person name="Hune M."/>
            <person name="Gregory S."/>
            <person name="Cheng C.H.C."/>
            <person name="Catchen J.M."/>
        </authorList>
    </citation>
    <scope>NUCLEOTIDE SEQUENCE [LARGE SCALE GENOMIC DNA]</scope>
    <source>
        <strain evidence="8">JMC-PN-2008</strain>
    </source>
</reference>
<dbReference type="AlphaFoldDB" id="A0AAN7XID2"/>
<dbReference type="EMBL" id="JAUZQC010000013">
    <property type="protein sequence ID" value="KAK5860809.1"/>
    <property type="molecule type" value="Genomic_DNA"/>
</dbReference>
<proteinExistence type="predicted"/>
<keyword evidence="9" id="KW-1185">Reference proteome</keyword>
<evidence type="ECO:0000256" key="4">
    <source>
        <dbReference type="ARBA" id="ARBA00022859"/>
    </source>
</evidence>
<evidence type="ECO:0008006" key="10">
    <source>
        <dbReference type="Google" id="ProtNLM"/>
    </source>
</evidence>
<evidence type="ECO:0000256" key="1">
    <source>
        <dbReference type="ARBA" id="ARBA00004251"/>
    </source>
</evidence>
<reference evidence="8 9" key="1">
    <citation type="journal article" date="2023" name="Genes (Basel)">
        <title>Chromosome-Level Genome Assembly and Circadian Gene Repertoire of the Patagonia Blennie Eleginops maclovinus-The Closest Ancestral Proxy of Antarctic Cryonotothenioids.</title>
        <authorList>
            <person name="Cheng C.C."/>
            <person name="Rivera-Colon A.G."/>
            <person name="Minhas B.F."/>
            <person name="Wilson L."/>
            <person name="Rayamajhi N."/>
            <person name="Vargas-Chacoff L."/>
            <person name="Catchen J.M."/>
        </authorList>
    </citation>
    <scope>NUCLEOTIDE SEQUENCE [LARGE SCALE GENOMIC DNA]</scope>
    <source>
        <strain evidence="8">JMC-PN-2008</strain>
    </source>
</reference>
<dbReference type="Proteomes" id="UP001346869">
    <property type="component" value="Unassembled WGS sequence"/>
</dbReference>
<comment type="subcellular location">
    <subcellularLocation>
        <location evidence="1">Cell membrane</location>
        <topology evidence="1">Single-pass type I membrane protein</topology>
    </subcellularLocation>
</comment>
<dbReference type="InterPro" id="IPR024128">
    <property type="entry name" value="T-cell_CD3_zeta"/>
</dbReference>
<dbReference type="PANTHER" id="PTHR10035">
    <property type="entry name" value="T-CELL SURFACE GLYCOPROTEIN CD3 ZETA CHAIN"/>
    <property type="match status" value="1"/>
</dbReference>
<evidence type="ECO:0000256" key="3">
    <source>
        <dbReference type="ARBA" id="ARBA00022553"/>
    </source>
</evidence>
<feature type="chain" id="PRO_5042998756" description="T-cell surface glycoprotein CD3 zeta chain" evidence="7">
    <location>
        <begin position="21"/>
        <end position="124"/>
    </location>
</feature>
<dbReference type="InterPro" id="IPR021663">
    <property type="entry name" value="CD3_zeta/IgE_Fc_rcpt_gamma"/>
</dbReference>
<keyword evidence="6" id="KW-0675">Receptor</keyword>
<name>A0AAN7XID2_ELEMC</name>
<dbReference type="GO" id="GO:0098797">
    <property type="term" value="C:plasma membrane protein complex"/>
    <property type="evidence" value="ECO:0007669"/>
    <property type="project" value="UniProtKB-ARBA"/>
</dbReference>
<feature type="signal peptide" evidence="7">
    <location>
        <begin position="1"/>
        <end position="20"/>
    </location>
</feature>
<keyword evidence="2" id="KW-0472">Membrane</keyword>
<evidence type="ECO:0000256" key="5">
    <source>
        <dbReference type="ARBA" id="ARBA00023130"/>
    </source>
</evidence>
<dbReference type="Pfam" id="PF11628">
    <property type="entry name" value="TCR_zetazeta"/>
    <property type="match status" value="1"/>
</dbReference>
<accession>A0AAN7XID2</accession>
<evidence type="ECO:0000256" key="7">
    <source>
        <dbReference type="SAM" id="SignalP"/>
    </source>
</evidence>
<evidence type="ECO:0000313" key="8">
    <source>
        <dbReference type="EMBL" id="KAK5860809.1"/>
    </source>
</evidence>
<comment type="caution">
    <text evidence="8">The sequence shown here is derived from an EMBL/GenBank/DDBJ whole genome shotgun (WGS) entry which is preliminary data.</text>
</comment>
<dbReference type="PANTHER" id="PTHR10035:SF2">
    <property type="entry name" value="T-CELL SURFACE GLYCOPROTEIN CD3 ZETA CHAIN"/>
    <property type="match status" value="1"/>
</dbReference>
<evidence type="ECO:0000313" key="9">
    <source>
        <dbReference type="Proteomes" id="UP001346869"/>
    </source>
</evidence>
<protein>
    <recommendedName>
        <fullName evidence="10">T-cell surface glycoprotein CD3 zeta chain</fullName>
    </recommendedName>
</protein>
<evidence type="ECO:0000256" key="6">
    <source>
        <dbReference type="ARBA" id="ARBA00023170"/>
    </source>
</evidence>